<keyword evidence="4 14" id="KW-0808">Transferase</keyword>
<dbReference type="PIRSF" id="PIRSF002811">
    <property type="entry name" value="DnaG"/>
    <property type="match status" value="1"/>
</dbReference>
<dbReference type="Pfam" id="PF10410">
    <property type="entry name" value="DnaB_bind"/>
    <property type="match status" value="1"/>
</dbReference>
<comment type="cofactor">
    <cofactor evidence="1">
        <name>Zn(2+)</name>
        <dbReference type="ChEBI" id="CHEBI:29105"/>
    </cofactor>
</comment>
<dbReference type="GO" id="GO:1990077">
    <property type="term" value="C:primosome complex"/>
    <property type="evidence" value="ECO:0007669"/>
    <property type="project" value="UniProtKB-KW"/>
</dbReference>
<dbReference type="Gene3D" id="3.90.580.10">
    <property type="entry name" value="Zinc finger, CHC2-type domain"/>
    <property type="match status" value="1"/>
</dbReference>
<dbReference type="SMART" id="SM00400">
    <property type="entry name" value="ZnF_CHCC"/>
    <property type="match status" value="1"/>
</dbReference>
<dbReference type="GO" id="GO:0003899">
    <property type="term" value="F:DNA-directed RNA polymerase activity"/>
    <property type="evidence" value="ECO:0007669"/>
    <property type="project" value="InterPro"/>
</dbReference>
<feature type="domain" description="Toprim" evidence="13">
    <location>
        <begin position="261"/>
        <end position="342"/>
    </location>
</feature>
<evidence type="ECO:0000256" key="7">
    <source>
        <dbReference type="ARBA" id="ARBA00022723"/>
    </source>
</evidence>
<reference evidence="14" key="1">
    <citation type="submission" date="2019-08" db="EMBL/GenBank/DDBJ databases">
        <authorList>
            <person name="Kucharzyk K."/>
            <person name="Murdoch R.W."/>
            <person name="Higgins S."/>
            <person name="Loffler F."/>
        </authorList>
    </citation>
    <scope>NUCLEOTIDE SEQUENCE</scope>
</reference>
<evidence type="ECO:0000259" key="13">
    <source>
        <dbReference type="PROSITE" id="PS50880"/>
    </source>
</evidence>
<keyword evidence="5 14" id="KW-0548">Nucleotidyltransferase</keyword>
<keyword evidence="8" id="KW-0863">Zinc-finger</keyword>
<dbReference type="NCBIfam" id="TIGR01391">
    <property type="entry name" value="dnaG"/>
    <property type="match status" value="1"/>
</dbReference>
<dbReference type="InterPro" id="IPR030846">
    <property type="entry name" value="DnaG_bac"/>
</dbReference>
<evidence type="ECO:0000256" key="10">
    <source>
        <dbReference type="ARBA" id="ARBA00022842"/>
    </source>
</evidence>
<dbReference type="Pfam" id="PF08275">
    <property type="entry name" value="DNAG_N"/>
    <property type="match status" value="1"/>
</dbReference>
<keyword evidence="7" id="KW-0479">Metal-binding</keyword>
<dbReference type="InterPro" id="IPR034151">
    <property type="entry name" value="TOPRIM_DnaG_bac"/>
</dbReference>
<evidence type="ECO:0000256" key="4">
    <source>
        <dbReference type="ARBA" id="ARBA00022679"/>
    </source>
</evidence>
<dbReference type="FunFam" id="3.90.580.10:FF:000001">
    <property type="entry name" value="DNA primase"/>
    <property type="match status" value="1"/>
</dbReference>
<dbReference type="SMART" id="SM00493">
    <property type="entry name" value="TOPRIM"/>
    <property type="match status" value="1"/>
</dbReference>
<dbReference type="InterPro" id="IPR006295">
    <property type="entry name" value="DNA_primase_DnaG"/>
</dbReference>
<protein>
    <submittedName>
        <fullName evidence="14">DNA primase</fullName>
        <ecNumber evidence="14">2.7.7.-</ecNumber>
    </submittedName>
</protein>
<evidence type="ECO:0000256" key="3">
    <source>
        <dbReference type="ARBA" id="ARBA00022515"/>
    </source>
</evidence>
<evidence type="ECO:0000256" key="11">
    <source>
        <dbReference type="ARBA" id="ARBA00023125"/>
    </source>
</evidence>
<keyword evidence="10" id="KW-0460">Magnesium</keyword>
<dbReference type="InterPro" id="IPR019475">
    <property type="entry name" value="DNA_primase_DnaB-bd"/>
</dbReference>
<dbReference type="Pfam" id="PF13155">
    <property type="entry name" value="Toprim_2"/>
    <property type="match status" value="1"/>
</dbReference>
<dbReference type="PANTHER" id="PTHR30313:SF2">
    <property type="entry name" value="DNA PRIMASE"/>
    <property type="match status" value="1"/>
</dbReference>
<dbReference type="AlphaFoldDB" id="A0A644UD17"/>
<evidence type="ECO:0000313" key="14">
    <source>
        <dbReference type="EMBL" id="MPL76893.1"/>
    </source>
</evidence>
<dbReference type="InterPro" id="IPR050219">
    <property type="entry name" value="DnaG_primase"/>
</dbReference>
<evidence type="ECO:0000256" key="2">
    <source>
        <dbReference type="ARBA" id="ARBA00022478"/>
    </source>
</evidence>
<accession>A0A644UD17</accession>
<dbReference type="GO" id="GO:0000428">
    <property type="term" value="C:DNA-directed RNA polymerase complex"/>
    <property type="evidence" value="ECO:0007669"/>
    <property type="project" value="UniProtKB-KW"/>
</dbReference>
<dbReference type="InterPro" id="IPR037068">
    <property type="entry name" value="DNA_primase_core_N_sf"/>
</dbReference>
<name>A0A644UD17_9ZZZZ</name>
<keyword evidence="11" id="KW-0238">DNA-binding</keyword>
<dbReference type="CDD" id="cd03364">
    <property type="entry name" value="TOPRIM_DnaG_primases"/>
    <property type="match status" value="1"/>
</dbReference>
<comment type="caution">
    <text evidence="14">The sequence shown here is derived from an EMBL/GenBank/DDBJ whole genome shotgun (WGS) entry which is preliminary data.</text>
</comment>
<keyword evidence="9" id="KW-0862">Zinc</keyword>
<dbReference type="HAMAP" id="MF_00974">
    <property type="entry name" value="DNA_primase_DnaG"/>
    <property type="match status" value="1"/>
</dbReference>
<evidence type="ECO:0000256" key="1">
    <source>
        <dbReference type="ARBA" id="ARBA00001947"/>
    </source>
</evidence>
<dbReference type="InterPro" id="IPR006171">
    <property type="entry name" value="TOPRIM_dom"/>
</dbReference>
<sequence length="673" mass="77235">MIKQEDISKILEATEIVDVINAFVPLRKRGVNYLGNCPFHNEKTPSFTVSPSKGIFKCFGCGESGNAVNFIMKHEHYSYPEALKFLANKYGIEIQENELTSEEKASQDVKDALFHVTEFAQKYFADILFNDDEGKKIGLSYFIERDLKEETIKRWGLGYCKDNWSEFTEHAKKSGYTDEVLIKSGLTIAKEETHVQYDRFRARVMFPIYNIGGRPLGFTGRVLSSEKTKAKYVNSPESDIYSKSKVLFGLHLAKNEIVKQDLCYLVEGNMDAIMLSQNNVENVVATSGTALTIEQIRLIKRYTKNVTVLYDGDSAGIKAAFRAIDLFVENGLNVKIVLFPDDEDPDSYCRKLPQDDFKAYITDKAENFILFKTHLLLEDAKDDPFKRSALIKEIINTISLIPDNIEKAAYIQQCSSILNMKEEILNNHLTKLLREKYFKKNKEGSKETNIPTNDQAPPDDLFLPDDGSSYISNEKAKKQIIEETFPDEAQERNIISILLNYGDKETTQSTIGENGEKEDINYMVAAYLVGDIVSDNLSFDNKLYQNIFDIYKNYIYEQGNLPELNVFTNNQDSEIQKLATTLLINNYSVSDLWEKKWKIIIPNPESEEKLNQNVKESLLSFKLNKLERKIISNEEKLKEEDDYDNQLILMSEQKILKKLKQIISSELNRIVTR</sequence>
<dbReference type="PROSITE" id="PS50880">
    <property type="entry name" value="TOPRIM"/>
    <property type="match status" value="1"/>
</dbReference>
<keyword evidence="6" id="KW-0235">DNA replication</keyword>
<dbReference type="InterPro" id="IPR036977">
    <property type="entry name" value="DNA_primase_Znf_CHC2"/>
</dbReference>
<dbReference type="GO" id="GO:0006269">
    <property type="term" value="P:DNA replication, synthesis of primer"/>
    <property type="evidence" value="ECO:0007669"/>
    <property type="project" value="UniProtKB-KW"/>
</dbReference>
<dbReference type="Pfam" id="PF01807">
    <property type="entry name" value="Zn_ribbon_DnaG"/>
    <property type="match status" value="1"/>
</dbReference>
<keyword evidence="3" id="KW-0639">Primosome</keyword>
<dbReference type="PANTHER" id="PTHR30313">
    <property type="entry name" value="DNA PRIMASE"/>
    <property type="match status" value="1"/>
</dbReference>
<evidence type="ECO:0000256" key="6">
    <source>
        <dbReference type="ARBA" id="ARBA00022705"/>
    </source>
</evidence>
<evidence type="ECO:0000256" key="9">
    <source>
        <dbReference type="ARBA" id="ARBA00022833"/>
    </source>
</evidence>
<dbReference type="GO" id="GO:0003677">
    <property type="term" value="F:DNA binding"/>
    <property type="evidence" value="ECO:0007669"/>
    <property type="project" value="UniProtKB-KW"/>
</dbReference>
<keyword evidence="12" id="KW-0804">Transcription</keyword>
<evidence type="ECO:0000256" key="5">
    <source>
        <dbReference type="ARBA" id="ARBA00022695"/>
    </source>
</evidence>
<organism evidence="14">
    <name type="scientific">bioreactor metagenome</name>
    <dbReference type="NCBI Taxonomy" id="1076179"/>
    <lineage>
        <taxon>unclassified sequences</taxon>
        <taxon>metagenomes</taxon>
        <taxon>ecological metagenomes</taxon>
    </lineage>
</organism>
<dbReference type="InterPro" id="IPR002694">
    <property type="entry name" value="Znf_CHC2"/>
</dbReference>
<dbReference type="InterPro" id="IPR013264">
    <property type="entry name" value="DNAG_N"/>
</dbReference>
<keyword evidence="2" id="KW-0240">DNA-directed RNA polymerase</keyword>
<dbReference type="GO" id="GO:0005737">
    <property type="term" value="C:cytoplasm"/>
    <property type="evidence" value="ECO:0007669"/>
    <property type="project" value="TreeGrafter"/>
</dbReference>
<dbReference type="SUPFAM" id="SSF57783">
    <property type="entry name" value="Zinc beta-ribbon"/>
    <property type="match status" value="1"/>
</dbReference>
<dbReference type="EMBL" id="VSSQ01000101">
    <property type="protein sequence ID" value="MPL76893.1"/>
    <property type="molecule type" value="Genomic_DNA"/>
</dbReference>
<evidence type="ECO:0000256" key="12">
    <source>
        <dbReference type="ARBA" id="ARBA00023163"/>
    </source>
</evidence>
<dbReference type="SUPFAM" id="SSF56731">
    <property type="entry name" value="DNA primase core"/>
    <property type="match status" value="1"/>
</dbReference>
<dbReference type="EC" id="2.7.7.-" evidence="14"/>
<dbReference type="Gene3D" id="3.40.1360.10">
    <property type="match status" value="1"/>
</dbReference>
<dbReference type="GO" id="GO:0008270">
    <property type="term" value="F:zinc ion binding"/>
    <property type="evidence" value="ECO:0007669"/>
    <property type="project" value="UniProtKB-KW"/>
</dbReference>
<proteinExistence type="inferred from homology"/>
<evidence type="ECO:0000256" key="8">
    <source>
        <dbReference type="ARBA" id="ARBA00022771"/>
    </source>
</evidence>
<gene>
    <name evidence="14" type="primary">dnaG_11</name>
    <name evidence="14" type="ORF">SDC9_22744</name>
</gene>
<dbReference type="Gene3D" id="3.90.980.10">
    <property type="entry name" value="DNA primase, catalytic core, N-terminal domain"/>
    <property type="match status" value="1"/>
</dbReference>